<keyword evidence="2" id="KW-0812">Transmembrane</keyword>
<dbReference type="AlphaFoldDB" id="A0A4R5U7Z6"/>
<reference evidence="3 4" key="1">
    <citation type="submission" date="2019-03" db="EMBL/GenBank/DDBJ databases">
        <title>Luteimonas zhaokaii sp.nov., isolated from the rectal contents of Plateau pika in Yushu, Qinghai Province, China.</title>
        <authorList>
            <person name="Zhang G."/>
        </authorList>
    </citation>
    <scope>NUCLEOTIDE SEQUENCE [LARGE SCALE GENOMIC DNA]</scope>
    <source>
        <strain evidence="3 4">THG-MD21</strain>
    </source>
</reference>
<dbReference type="PANTHER" id="PTHR43317">
    <property type="entry name" value="THERMOSPERMINE SYNTHASE ACAULIS5"/>
    <property type="match status" value="1"/>
</dbReference>
<feature type="transmembrane region" description="Helical" evidence="2">
    <location>
        <begin position="274"/>
        <end position="295"/>
    </location>
</feature>
<evidence type="ECO:0000313" key="3">
    <source>
        <dbReference type="EMBL" id="TDK30213.1"/>
    </source>
</evidence>
<sequence length="1005" mass="108179">MRYVTNDFRRQRHLLLAVFVLSGFAGLVYQSIWSHYIGLFLGHAAYAQALVLAIFMGGMAVGAALIAKAGERWRNLIRGYAVIEVVIGVLGLAFHWIYGGVVGLSYDVLIPAAGGGAAVNAVKWGMAALLILPQTVLLGMTFPLMSGGLIRRFPGQDGDALGGLYFTNSAGAAVGALATAFVLLPAVGLPGATVTAGVLNLVVAALAWWVARTPEPERMVAAPVPADAVTGPAASDRPLLRLVLWGTALSGAASFVYEIVWIRMLSMAVGSTLHAFELMLASFIAGIALGGLWIRKRADRTADPLRLVGWMQILMGLAALASLVLYGNAFEWVGWMMRALARSDGGYVLFNLGSATISMLIMLPAAFFAGTTLPLFTVALLRAGFGERSIGRVYAWNTMGAIFGVFAAIHLLIPGLGLKLALCVAALLDLAIGLVLLRWRVETRPAMLRFAAAGLLSAGCLALVVTQVPFDPMRLASGVFRTGNTQIDPSQKMMYYRDGKTASVSVVSSPNGTVRIATNGKVDASIAVADDVPAQLDEPTMAMLAALPLAMHEAPERVGVIGFGSGMTTHVLLGDSRVRRVDTVEIEQAMVEGARAFGNRVVRAYEDPRSNVVIDDAKVHFSGQSQGYDIIVSEPSNPWISGVGSLFSKEFYSFVPRQLNEGGLFVQWVQLYEIDDRLVASILSAMTPAFGDYAAWMSNHSDLIIVATMDERLPEADFAIVLEGAIGDDMRRVGISHPEQLAFRKVADARMLRALGRLYGSVENSDYRPLLSLEAPRTRFLGSNAVNLIELPFLDQPVLDMLGVRRPLSDAIELPENSLFQAEALTLRARRMQAALAQEDGEFVDLSTEDAALVLSYKHVVTQCAQGRVGSDARLARFVRIAAAVTPYIGSDSKGRSEITTASGRCADNDMDIARALVEATAARDADRMLQWGTAWFARGSAAHNAREHHWFDQIAYGAQMLAFGAKGDWRGVEGLEHELGAQVKSTDEFLRTRSLLLSMADDER</sequence>
<dbReference type="Proteomes" id="UP000295543">
    <property type="component" value="Unassembled WGS sequence"/>
</dbReference>
<dbReference type="OrthoDB" id="5516475at2"/>
<evidence type="ECO:0000256" key="2">
    <source>
        <dbReference type="SAM" id="Phobius"/>
    </source>
</evidence>
<dbReference type="SUPFAM" id="SSF103473">
    <property type="entry name" value="MFS general substrate transporter"/>
    <property type="match status" value="1"/>
</dbReference>
<keyword evidence="1" id="KW-0620">Polyamine biosynthesis</keyword>
<dbReference type="InterPro" id="IPR029063">
    <property type="entry name" value="SAM-dependent_MTases_sf"/>
</dbReference>
<feature type="transmembrane region" description="Helical" evidence="2">
    <location>
        <begin position="12"/>
        <end position="33"/>
    </location>
</feature>
<comment type="caution">
    <text evidence="3">The sequence shown here is derived from an EMBL/GenBank/DDBJ whole genome shotgun (WGS) entry which is preliminary data.</text>
</comment>
<protein>
    <submittedName>
        <fullName evidence="3">Spermidine synthase</fullName>
    </submittedName>
</protein>
<dbReference type="InterPro" id="IPR036259">
    <property type="entry name" value="MFS_trans_sf"/>
</dbReference>
<feature type="transmembrane region" description="Helical" evidence="2">
    <location>
        <begin position="79"/>
        <end position="98"/>
    </location>
</feature>
<feature type="transmembrane region" description="Helical" evidence="2">
    <location>
        <begin position="348"/>
        <end position="381"/>
    </location>
</feature>
<feature type="transmembrane region" description="Helical" evidence="2">
    <location>
        <begin position="189"/>
        <end position="211"/>
    </location>
</feature>
<feature type="transmembrane region" description="Helical" evidence="2">
    <location>
        <begin position="242"/>
        <end position="262"/>
    </location>
</feature>
<feature type="transmembrane region" description="Helical" evidence="2">
    <location>
        <begin position="419"/>
        <end position="439"/>
    </location>
</feature>
<accession>A0A4R5U7Z6</accession>
<dbReference type="Gene3D" id="3.40.50.150">
    <property type="entry name" value="Vaccinia Virus protein VP39"/>
    <property type="match status" value="1"/>
</dbReference>
<feature type="transmembrane region" description="Helical" evidence="2">
    <location>
        <begin position="307"/>
        <end position="328"/>
    </location>
</feature>
<dbReference type="Pfam" id="PF01564">
    <property type="entry name" value="Spermine_synth"/>
    <property type="match status" value="1"/>
</dbReference>
<keyword evidence="4" id="KW-1185">Reference proteome</keyword>
<dbReference type="PANTHER" id="PTHR43317:SF1">
    <property type="entry name" value="THERMOSPERMINE SYNTHASE ACAULIS5"/>
    <property type="match status" value="1"/>
</dbReference>
<dbReference type="GO" id="GO:0006596">
    <property type="term" value="P:polyamine biosynthetic process"/>
    <property type="evidence" value="ECO:0007669"/>
    <property type="project" value="UniProtKB-KW"/>
</dbReference>
<dbReference type="NCBIfam" id="NF037959">
    <property type="entry name" value="MFS_SpdSyn"/>
    <property type="match status" value="1"/>
</dbReference>
<evidence type="ECO:0000313" key="4">
    <source>
        <dbReference type="Proteomes" id="UP000295543"/>
    </source>
</evidence>
<feature type="transmembrane region" description="Helical" evidence="2">
    <location>
        <begin position="45"/>
        <end position="67"/>
    </location>
</feature>
<evidence type="ECO:0000256" key="1">
    <source>
        <dbReference type="ARBA" id="ARBA00023115"/>
    </source>
</evidence>
<feature type="transmembrane region" description="Helical" evidence="2">
    <location>
        <begin position="446"/>
        <end position="465"/>
    </location>
</feature>
<keyword evidence="2" id="KW-1133">Transmembrane helix</keyword>
<dbReference type="SUPFAM" id="SSF53335">
    <property type="entry name" value="S-adenosyl-L-methionine-dependent methyltransferases"/>
    <property type="match status" value="1"/>
</dbReference>
<keyword evidence="2" id="KW-0472">Membrane</keyword>
<feature type="transmembrane region" description="Helical" evidence="2">
    <location>
        <begin position="162"/>
        <end position="183"/>
    </location>
</feature>
<feature type="transmembrane region" description="Helical" evidence="2">
    <location>
        <begin position="124"/>
        <end position="150"/>
    </location>
</feature>
<gene>
    <name evidence="3" type="ORF">E2F49_12735</name>
</gene>
<proteinExistence type="predicted"/>
<dbReference type="EMBL" id="SMTG01000005">
    <property type="protein sequence ID" value="TDK30213.1"/>
    <property type="molecule type" value="Genomic_DNA"/>
</dbReference>
<name>A0A4R5U7Z6_9GAMM</name>
<feature type="transmembrane region" description="Helical" evidence="2">
    <location>
        <begin position="393"/>
        <end position="413"/>
    </location>
</feature>
<organism evidence="3 4">
    <name type="scientific">Luteimonas terrae</name>
    <dbReference type="NCBI Taxonomy" id="1530191"/>
    <lineage>
        <taxon>Bacteria</taxon>
        <taxon>Pseudomonadati</taxon>
        <taxon>Pseudomonadota</taxon>
        <taxon>Gammaproteobacteria</taxon>
        <taxon>Lysobacterales</taxon>
        <taxon>Lysobacteraceae</taxon>
        <taxon>Luteimonas</taxon>
    </lineage>
</organism>